<organism evidence="2">
    <name type="scientific">bioreactor metagenome</name>
    <dbReference type="NCBI Taxonomy" id="1076179"/>
    <lineage>
        <taxon>unclassified sequences</taxon>
        <taxon>metagenomes</taxon>
        <taxon>ecological metagenomes</taxon>
    </lineage>
</organism>
<evidence type="ECO:0000313" key="2">
    <source>
        <dbReference type="EMBL" id="MPM16736.1"/>
    </source>
</evidence>
<accession>A0A644XKL7</accession>
<dbReference type="EMBL" id="VSSQ01002667">
    <property type="protein sequence ID" value="MPM16736.1"/>
    <property type="molecule type" value="Genomic_DNA"/>
</dbReference>
<reference evidence="2" key="1">
    <citation type="submission" date="2019-08" db="EMBL/GenBank/DDBJ databases">
        <authorList>
            <person name="Kucharzyk K."/>
            <person name="Murdoch R.W."/>
            <person name="Higgins S."/>
            <person name="Loffler F."/>
        </authorList>
    </citation>
    <scope>NUCLEOTIDE SEQUENCE</scope>
</reference>
<comment type="caution">
    <text evidence="2">The sequence shown here is derived from an EMBL/GenBank/DDBJ whole genome shotgun (WGS) entry which is preliminary data.</text>
</comment>
<proteinExistence type="predicted"/>
<sequence length="161" mass="17913">MKGQQGTPDRQLLVQVGFNLLVALFHQLEHLAESNRSDDEGSEGNTTKQIHVAKVIARTAGKGIHTHGCEKDTDHCQHHTLCRALANQPTDGGHCHQQQCSHLCRAELQTEVCKKRSHEGKNQHPNQATDEGRHVSSKQGLTRTITLGCHRIAVQCCHDRR</sequence>
<gene>
    <name evidence="2" type="ORF">SDC9_63117</name>
</gene>
<evidence type="ECO:0000256" key="1">
    <source>
        <dbReference type="SAM" id="MobiDB-lite"/>
    </source>
</evidence>
<feature type="region of interest" description="Disordered" evidence="1">
    <location>
        <begin position="115"/>
        <end position="137"/>
    </location>
</feature>
<name>A0A644XKL7_9ZZZZ</name>
<protein>
    <submittedName>
        <fullName evidence="2">Uncharacterized protein</fullName>
    </submittedName>
</protein>
<dbReference type="AlphaFoldDB" id="A0A644XKL7"/>